<feature type="transmembrane region" description="Helical" evidence="1">
    <location>
        <begin position="141"/>
        <end position="165"/>
    </location>
</feature>
<name>A0A6G0WEE3_9STRA</name>
<protein>
    <recommendedName>
        <fullName evidence="4">Major facilitator superfamily (MFS) profile domain-containing protein</fullName>
    </recommendedName>
</protein>
<dbReference type="PANTHER" id="PTHR11360">
    <property type="entry name" value="MONOCARBOXYLATE TRANSPORTER"/>
    <property type="match status" value="1"/>
</dbReference>
<gene>
    <name evidence="2" type="ORF">Ae201684_015877</name>
</gene>
<dbReference type="InterPro" id="IPR011701">
    <property type="entry name" value="MFS"/>
</dbReference>
<evidence type="ECO:0000256" key="1">
    <source>
        <dbReference type="SAM" id="Phobius"/>
    </source>
</evidence>
<dbReference type="Gene3D" id="1.20.1250.20">
    <property type="entry name" value="MFS general substrate transporter like domains"/>
    <property type="match status" value="1"/>
</dbReference>
<dbReference type="Proteomes" id="UP000481153">
    <property type="component" value="Unassembled WGS sequence"/>
</dbReference>
<comment type="caution">
    <text evidence="2">The sequence shown here is derived from an EMBL/GenBank/DDBJ whole genome shotgun (WGS) entry which is preliminary data.</text>
</comment>
<dbReference type="PANTHER" id="PTHR11360:SF317">
    <property type="entry name" value="MAJOR FACILITATOR SUPERFAMILY (MFS) PROFILE DOMAIN-CONTAINING PROTEIN-RELATED"/>
    <property type="match status" value="1"/>
</dbReference>
<evidence type="ECO:0008006" key="4">
    <source>
        <dbReference type="Google" id="ProtNLM"/>
    </source>
</evidence>
<dbReference type="InterPro" id="IPR036259">
    <property type="entry name" value="MFS_trans_sf"/>
</dbReference>
<keyword evidence="1" id="KW-0472">Membrane</keyword>
<dbReference type="VEuPathDB" id="FungiDB:AeMF1_017190"/>
<keyword evidence="1" id="KW-0812">Transmembrane</keyword>
<keyword evidence="1" id="KW-1133">Transmembrane helix</keyword>
<dbReference type="SUPFAM" id="SSF103473">
    <property type="entry name" value="MFS general substrate transporter"/>
    <property type="match status" value="1"/>
</dbReference>
<accession>A0A6G0WEE3</accession>
<reference evidence="2 3" key="1">
    <citation type="submission" date="2019-07" db="EMBL/GenBank/DDBJ databases">
        <title>Genomics analysis of Aphanomyces spp. identifies a new class of oomycete effector associated with host adaptation.</title>
        <authorList>
            <person name="Gaulin E."/>
        </authorList>
    </citation>
    <scope>NUCLEOTIDE SEQUENCE [LARGE SCALE GENOMIC DNA]</scope>
    <source>
        <strain evidence="2 3">ATCC 201684</strain>
    </source>
</reference>
<dbReference type="AlphaFoldDB" id="A0A6G0WEE3"/>
<keyword evidence="3" id="KW-1185">Reference proteome</keyword>
<organism evidence="2 3">
    <name type="scientific">Aphanomyces euteiches</name>
    <dbReference type="NCBI Taxonomy" id="100861"/>
    <lineage>
        <taxon>Eukaryota</taxon>
        <taxon>Sar</taxon>
        <taxon>Stramenopiles</taxon>
        <taxon>Oomycota</taxon>
        <taxon>Saprolegniomycetes</taxon>
        <taxon>Saprolegniales</taxon>
        <taxon>Verrucalvaceae</taxon>
        <taxon>Aphanomyces</taxon>
    </lineage>
</organism>
<dbReference type="VEuPathDB" id="FungiDB:AeMF1_017191"/>
<evidence type="ECO:0000313" key="2">
    <source>
        <dbReference type="EMBL" id="KAF0725725.1"/>
    </source>
</evidence>
<feature type="transmembrane region" description="Helical" evidence="1">
    <location>
        <begin position="90"/>
        <end position="108"/>
    </location>
</feature>
<feature type="transmembrane region" description="Helical" evidence="1">
    <location>
        <begin position="394"/>
        <end position="417"/>
    </location>
</feature>
<feature type="transmembrane region" description="Helical" evidence="1">
    <location>
        <begin position="460"/>
        <end position="479"/>
    </location>
</feature>
<dbReference type="InterPro" id="IPR050327">
    <property type="entry name" value="Proton-linked_MCT"/>
</dbReference>
<feature type="transmembrane region" description="Helical" evidence="1">
    <location>
        <begin position="218"/>
        <end position="237"/>
    </location>
</feature>
<feature type="transmembrane region" description="Helical" evidence="1">
    <location>
        <begin position="429"/>
        <end position="448"/>
    </location>
</feature>
<feature type="transmembrane region" description="Helical" evidence="1">
    <location>
        <begin position="50"/>
        <end position="70"/>
    </location>
</feature>
<feature type="transmembrane region" description="Helical" evidence="1">
    <location>
        <begin position="294"/>
        <end position="313"/>
    </location>
</feature>
<feature type="transmembrane region" description="Helical" evidence="1">
    <location>
        <begin position="177"/>
        <end position="198"/>
    </location>
</feature>
<sequence length="489" mass="53991">MACVADYWKVVVPTKSTAELNAEDWLFVLPSFGSTEFVYLRTVAFTRLRLLFVSLVAHFCIGSFLAFVTLDDALDMYFYERPTGQTRTTMLLSFVVFGLSAAVSGPFIERHSPRLGTGIGTAFVGVGYVLSQLSVSFHVETLLPISFAFFCGTGFGIVLVAQVCAIQKWFPDFRGAISGLCMFSLGLGYTGVSLLYTAALHRKGPYDPVTDVSSVPHVFWATGIVVVPLLILSWTVIRTPPVQRAKSRFNSRRISQSWHDYAVLQDDDGEMTDEKYFAQVKAMSLAQCIVSSDFVFLYVAFAANSLPGLIFATEVYDLATGCFGASSETTNKLVLQGFLANSIGRLVCPLVSDIFIRVFYWNPAFSRKAMFVGIMTMQLAMLALLARQEMTFETFRWMLCVIVFGTGGGFALLPCFVTDIFGVYHAGTMYGLAMTCWSIRAVVAGYALDTFELTRTSMASQFQWMLVLTAVGWLAIFFVRTTASSMAIN</sequence>
<dbReference type="EMBL" id="VJMJ01000234">
    <property type="protein sequence ID" value="KAF0725725.1"/>
    <property type="molecule type" value="Genomic_DNA"/>
</dbReference>
<feature type="transmembrane region" description="Helical" evidence="1">
    <location>
        <begin position="368"/>
        <end position="388"/>
    </location>
</feature>
<evidence type="ECO:0000313" key="3">
    <source>
        <dbReference type="Proteomes" id="UP000481153"/>
    </source>
</evidence>
<dbReference type="GO" id="GO:0022857">
    <property type="term" value="F:transmembrane transporter activity"/>
    <property type="evidence" value="ECO:0007669"/>
    <property type="project" value="InterPro"/>
</dbReference>
<feature type="transmembrane region" description="Helical" evidence="1">
    <location>
        <begin position="115"/>
        <end position="135"/>
    </location>
</feature>
<proteinExistence type="predicted"/>
<dbReference type="Pfam" id="PF07690">
    <property type="entry name" value="MFS_1"/>
    <property type="match status" value="1"/>
</dbReference>